<evidence type="ECO:0000256" key="2">
    <source>
        <dbReference type="SAM" id="MobiDB-lite"/>
    </source>
</evidence>
<evidence type="ECO:0000313" key="3">
    <source>
        <dbReference type="EMBL" id="TFK99861.1"/>
    </source>
</evidence>
<evidence type="ECO:0000256" key="1">
    <source>
        <dbReference type="ARBA" id="ARBA00022737"/>
    </source>
</evidence>
<name>A0A5C3QDU4_9AGAR</name>
<feature type="compositionally biased region" description="Basic and acidic residues" evidence="2">
    <location>
        <begin position="759"/>
        <end position="778"/>
    </location>
</feature>
<dbReference type="Proteomes" id="UP000305067">
    <property type="component" value="Unassembled WGS sequence"/>
</dbReference>
<reference evidence="3 4" key="1">
    <citation type="journal article" date="2019" name="Nat. Ecol. Evol.">
        <title>Megaphylogeny resolves global patterns of mushroom evolution.</title>
        <authorList>
            <person name="Varga T."/>
            <person name="Krizsan K."/>
            <person name="Foldi C."/>
            <person name="Dima B."/>
            <person name="Sanchez-Garcia M."/>
            <person name="Sanchez-Ramirez S."/>
            <person name="Szollosi G.J."/>
            <person name="Szarkandi J.G."/>
            <person name="Papp V."/>
            <person name="Albert L."/>
            <person name="Andreopoulos W."/>
            <person name="Angelini C."/>
            <person name="Antonin V."/>
            <person name="Barry K.W."/>
            <person name="Bougher N.L."/>
            <person name="Buchanan P."/>
            <person name="Buyck B."/>
            <person name="Bense V."/>
            <person name="Catcheside P."/>
            <person name="Chovatia M."/>
            <person name="Cooper J."/>
            <person name="Damon W."/>
            <person name="Desjardin D."/>
            <person name="Finy P."/>
            <person name="Geml J."/>
            <person name="Haridas S."/>
            <person name="Hughes K."/>
            <person name="Justo A."/>
            <person name="Karasinski D."/>
            <person name="Kautmanova I."/>
            <person name="Kiss B."/>
            <person name="Kocsube S."/>
            <person name="Kotiranta H."/>
            <person name="LaButti K.M."/>
            <person name="Lechner B.E."/>
            <person name="Liimatainen K."/>
            <person name="Lipzen A."/>
            <person name="Lukacs Z."/>
            <person name="Mihaltcheva S."/>
            <person name="Morgado L.N."/>
            <person name="Niskanen T."/>
            <person name="Noordeloos M.E."/>
            <person name="Ohm R.A."/>
            <person name="Ortiz-Santana B."/>
            <person name="Ovrebo C."/>
            <person name="Racz N."/>
            <person name="Riley R."/>
            <person name="Savchenko A."/>
            <person name="Shiryaev A."/>
            <person name="Soop K."/>
            <person name="Spirin V."/>
            <person name="Szebenyi C."/>
            <person name="Tomsovsky M."/>
            <person name="Tulloss R.E."/>
            <person name="Uehling J."/>
            <person name="Grigoriev I.V."/>
            <person name="Vagvolgyi C."/>
            <person name="Papp T."/>
            <person name="Martin F.M."/>
            <person name="Miettinen O."/>
            <person name="Hibbett D.S."/>
            <person name="Nagy L.G."/>
        </authorList>
    </citation>
    <scope>NUCLEOTIDE SEQUENCE [LARGE SCALE GENOMIC DNA]</scope>
    <source>
        <strain evidence="3 4">CBS 309.79</strain>
    </source>
</reference>
<keyword evidence="1" id="KW-0677">Repeat</keyword>
<dbReference type="InterPro" id="IPR011990">
    <property type="entry name" value="TPR-like_helical_dom_sf"/>
</dbReference>
<evidence type="ECO:0000313" key="4">
    <source>
        <dbReference type="Proteomes" id="UP000305067"/>
    </source>
</evidence>
<protein>
    <submittedName>
        <fullName evidence="3">Uncharacterized protein</fullName>
    </submittedName>
</protein>
<dbReference type="PANTHER" id="PTHR47942">
    <property type="entry name" value="TETRATRICOPEPTIDE REPEAT (TPR)-LIKE SUPERFAMILY PROTEIN-RELATED"/>
    <property type="match status" value="1"/>
</dbReference>
<gene>
    <name evidence="3" type="ORF">BDV98DRAFT_570312</name>
</gene>
<accession>A0A5C3QDU4</accession>
<dbReference type="Gene3D" id="1.25.40.10">
    <property type="entry name" value="Tetratricopeptide repeat domain"/>
    <property type="match status" value="1"/>
</dbReference>
<dbReference type="EMBL" id="ML178831">
    <property type="protein sequence ID" value="TFK99861.1"/>
    <property type="molecule type" value="Genomic_DNA"/>
</dbReference>
<keyword evidence="4" id="KW-1185">Reference proteome</keyword>
<feature type="region of interest" description="Disordered" evidence="2">
    <location>
        <begin position="742"/>
        <end position="778"/>
    </location>
</feature>
<organism evidence="3 4">
    <name type="scientific">Pterulicium gracile</name>
    <dbReference type="NCBI Taxonomy" id="1884261"/>
    <lineage>
        <taxon>Eukaryota</taxon>
        <taxon>Fungi</taxon>
        <taxon>Dikarya</taxon>
        <taxon>Basidiomycota</taxon>
        <taxon>Agaricomycotina</taxon>
        <taxon>Agaricomycetes</taxon>
        <taxon>Agaricomycetidae</taxon>
        <taxon>Agaricales</taxon>
        <taxon>Pleurotineae</taxon>
        <taxon>Pterulaceae</taxon>
        <taxon>Pterulicium</taxon>
    </lineage>
</organism>
<feature type="compositionally biased region" description="Polar residues" evidence="2">
    <location>
        <begin position="225"/>
        <end position="251"/>
    </location>
</feature>
<dbReference type="OrthoDB" id="185373at2759"/>
<feature type="region of interest" description="Disordered" evidence="2">
    <location>
        <begin position="225"/>
        <end position="282"/>
    </location>
</feature>
<dbReference type="AlphaFoldDB" id="A0A5C3QDU4"/>
<sequence>MNHRALKFLRKLNWPLLTHLASEKSTTNGLYNLSKALADSGVSVQEFRAFRRAQWDDNSKTLPVWATAHLVALKTRTPQQANSRVLQAVADSNDASLLIMASVTLARFGLLLPLQQVLQEFVSLNPGPQECNIMLQAIATLRTSSPATEEMVSRLTAFMKEHTYSLDTTTVNSLLEPRFTTPVIIQLIRRETSFKEMQTSSLNRLLRAYTKLADKASAKETLAQLESRNQHSAVPNQRPSSPTISTSLSDKSSLKRDPRTSLHRPPAPYLSTRTSFAQSPAPPRLQDWTHALHHSVRDMSMSVRRFMRLFHKHVGRTSIHRIQPSTATYTVVMRGLVIRNVPRLALRYWKLLLQSGLPMDSRALTAGIQALVLSGEPHTAIATLEAFCSRADSMDLPSPRWTIGRTPVLLDVIAMNEIMVAFLRTGRPDVVFKLWGYMSPLYGVLPNYATLDIVLRSARLATRLDDSVKGNIYLAWQTLQRSNPFRSQEVNKPFVVRTRKDALDDITGVTGTIATGPRVYRSGLWDGMRAGDRARNVFLDILAGNFPQLKEVSCPARVSGNILATVKSEGSAPFFNHAASQHKHPHVIPTDTTFLSYLHLISVAPAPPNTPTYETEVPLLLAWMKELNIHPSRGTLATALSMFVEVESKGSPMWNQDPYTPPSSSSTPAATITTSSLPLEASLREERPPPVPSSNWLATLRMRTAATMSPYDRLVEFISSWVGPKNMPNQHDQEQWRRVLEKVRERARLPPKLSPSLDGMERRNSKAGRESKKSDSSA</sequence>
<dbReference type="InterPro" id="IPR051222">
    <property type="entry name" value="PPR/CCM1_RNA-binding"/>
</dbReference>
<proteinExistence type="predicted"/>